<evidence type="ECO:0000256" key="6">
    <source>
        <dbReference type="ARBA" id="ARBA00023136"/>
    </source>
</evidence>
<evidence type="ECO:0000259" key="10">
    <source>
        <dbReference type="PROSITE" id="PS50929"/>
    </source>
</evidence>
<evidence type="ECO:0000313" key="11">
    <source>
        <dbReference type="EMBL" id="MEC4295265.1"/>
    </source>
</evidence>
<dbReference type="InterPro" id="IPR017871">
    <property type="entry name" value="ABC_transporter-like_CS"/>
</dbReference>
<dbReference type="Gene3D" id="1.20.1560.10">
    <property type="entry name" value="ABC transporter type 1, transmembrane domain"/>
    <property type="match status" value="1"/>
</dbReference>
<dbReference type="Gene3D" id="3.40.50.300">
    <property type="entry name" value="P-loop containing nucleotide triphosphate hydrolases"/>
    <property type="match status" value="1"/>
</dbReference>
<dbReference type="SMART" id="SM00382">
    <property type="entry name" value="AAA"/>
    <property type="match status" value="1"/>
</dbReference>
<dbReference type="PANTHER" id="PTHR43394">
    <property type="entry name" value="ATP-DEPENDENT PERMEASE MDL1, MITOCHONDRIAL"/>
    <property type="match status" value="1"/>
</dbReference>
<dbReference type="PANTHER" id="PTHR43394:SF1">
    <property type="entry name" value="ATP-BINDING CASSETTE SUB-FAMILY B MEMBER 10, MITOCHONDRIAL"/>
    <property type="match status" value="1"/>
</dbReference>
<dbReference type="GO" id="GO:0005524">
    <property type="term" value="F:ATP binding"/>
    <property type="evidence" value="ECO:0007669"/>
    <property type="project" value="UniProtKB-KW"/>
</dbReference>
<evidence type="ECO:0000256" key="8">
    <source>
        <dbReference type="SAM" id="Phobius"/>
    </source>
</evidence>
<keyword evidence="2 8" id="KW-0812">Transmembrane</keyword>
<dbReference type="InterPro" id="IPR003439">
    <property type="entry name" value="ABC_transporter-like_ATP-bd"/>
</dbReference>
<dbReference type="Proteomes" id="UP001343724">
    <property type="component" value="Unassembled WGS sequence"/>
</dbReference>
<organism evidence="11 12">
    <name type="scientific">Adlercreutzia shanghongiae</name>
    <dbReference type="NCBI Taxonomy" id="3111773"/>
    <lineage>
        <taxon>Bacteria</taxon>
        <taxon>Bacillati</taxon>
        <taxon>Actinomycetota</taxon>
        <taxon>Coriobacteriia</taxon>
        <taxon>Eggerthellales</taxon>
        <taxon>Eggerthellaceae</taxon>
        <taxon>Adlercreutzia</taxon>
    </lineage>
</organism>
<dbReference type="PROSITE" id="PS50893">
    <property type="entry name" value="ABC_TRANSPORTER_2"/>
    <property type="match status" value="1"/>
</dbReference>
<evidence type="ECO:0000256" key="7">
    <source>
        <dbReference type="SAM" id="MobiDB-lite"/>
    </source>
</evidence>
<feature type="domain" description="ABC transmembrane type-1" evidence="10">
    <location>
        <begin position="15"/>
        <end position="318"/>
    </location>
</feature>
<dbReference type="CDD" id="cd18548">
    <property type="entry name" value="ABC_6TM_Tm287_like"/>
    <property type="match status" value="1"/>
</dbReference>
<dbReference type="InterPro" id="IPR036640">
    <property type="entry name" value="ABC1_TM_sf"/>
</dbReference>
<feature type="compositionally biased region" description="Polar residues" evidence="7">
    <location>
        <begin position="337"/>
        <end position="350"/>
    </location>
</feature>
<evidence type="ECO:0000256" key="4">
    <source>
        <dbReference type="ARBA" id="ARBA00022840"/>
    </source>
</evidence>
<feature type="transmembrane region" description="Helical" evidence="8">
    <location>
        <begin position="153"/>
        <end position="171"/>
    </location>
</feature>
<proteinExistence type="predicted"/>
<keyword evidence="6 8" id="KW-0472">Membrane</keyword>
<comment type="caution">
    <text evidence="11">The sequence shown here is derived from an EMBL/GenBank/DDBJ whole genome shotgun (WGS) entry which is preliminary data.</text>
</comment>
<accession>A0ABU6J038</accession>
<evidence type="ECO:0000313" key="12">
    <source>
        <dbReference type="Proteomes" id="UP001343724"/>
    </source>
</evidence>
<dbReference type="RefSeq" id="WP_326454822.1">
    <property type="nucleotide sequence ID" value="NZ_JAYMFH010000011.1"/>
</dbReference>
<dbReference type="InterPro" id="IPR027417">
    <property type="entry name" value="P-loop_NTPase"/>
</dbReference>
<evidence type="ECO:0000256" key="5">
    <source>
        <dbReference type="ARBA" id="ARBA00022989"/>
    </source>
</evidence>
<evidence type="ECO:0000256" key="3">
    <source>
        <dbReference type="ARBA" id="ARBA00022741"/>
    </source>
</evidence>
<evidence type="ECO:0000259" key="9">
    <source>
        <dbReference type="PROSITE" id="PS50893"/>
    </source>
</evidence>
<dbReference type="PROSITE" id="PS50929">
    <property type="entry name" value="ABC_TM1F"/>
    <property type="match status" value="1"/>
</dbReference>
<feature type="region of interest" description="Disordered" evidence="7">
    <location>
        <begin position="337"/>
        <end position="386"/>
    </location>
</feature>
<gene>
    <name evidence="11" type="ORF">VJ920_08070</name>
</gene>
<evidence type="ECO:0000256" key="2">
    <source>
        <dbReference type="ARBA" id="ARBA00022692"/>
    </source>
</evidence>
<comment type="subcellular location">
    <subcellularLocation>
        <location evidence="1">Cell membrane</location>
        <topology evidence="1">Multi-pass membrane protein</topology>
    </subcellularLocation>
</comment>
<feature type="transmembrane region" description="Helical" evidence="8">
    <location>
        <begin position="12"/>
        <end position="31"/>
    </location>
</feature>
<dbReference type="SUPFAM" id="SSF90123">
    <property type="entry name" value="ABC transporter transmembrane region"/>
    <property type="match status" value="1"/>
</dbReference>
<keyword evidence="12" id="KW-1185">Reference proteome</keyword>
<dbReference type="PROSITE" id="PS00211">
    <property type="entry name" value="ABC_TRANSPORTER_1"/>
    <property type="match status" value="1"/>
</dbReference>
<dbReference type="EMBL" id="JAYMFH010000011">
    <property type="protein sequence ID" value="MEC4295265.1"/>
    <property type="molecule type" value="Genomic_DNA"/>
</dbReference>
<feature type="transmembrane region" description="Helical" evidence="8">
    <location>
        <begin position="71"/>
        <end position="96"/>
    </location>
</feature>
<keyword evidence="5 8" id="KW-1133">Transmembrane helix</keyword>
<dbReference type="InterPro" id="IPR011527">
    <property type="entry name" value="ABC1_TM_dom"/>
</dbReference>
<feature type="transmembrane region" description="Helical" evidence="8">
    <location>
        <begin position="292"/>
        <end position="316"/>
    </location>
</feature>
<protein>
    <submittedName>
        <fullName evidence="11">ABC transporter ATP-binding protein</fullName>
    </submittedName>
</protein>
<dbReference type="InterPro" id="IPR039421">
    <property type="entry name" value="Type_1_exporter"/>
</dbReference>
<feature type="domain" description="ABC transporter" evidence="9">
    <location>
        <begin position="391"/>
        <end position="630"/>
    </location>
</feature>
<feature type="transmembrane region" description="Helical" evidence="8">
    <location>
        <begin position="177"/>
        <end position="198"/>
    </location>
</feature>
<sequence length="647" mass="68420">MGVIRFFGQHKGAVALVMVLLLIKAGCELAIPVLTSQIVDVGIAQSGVEDVDALEGLKAAGVDLFPLQMAYLLRIGGFMLAFAAGSMALDVAVGYVSSRTGAKIGRSLRSRLFNRVVAFSDAEINQFSAASLITRGTNDVVLIQNVSTMLLRMVLYAPILAIGGVVMVMATNPELGWIVVVAVAVVFSVIAVLFRFTLPRFKIMQKLIDKVNLVAREMLTGLPVVRAFNREGYEEGRFDGASLKLMRTQLFTNRAMAAMMPAMMLVMNLTSVAIVWFGSAGVAAGSMQTGDLIAFITYAMVIIMGCLMMGMISIMLPRADVAAQRINEVLATEPSVQDPVSVSATASNRVSAEGDFGRPSSGALTPPDESGRVSAPVEDASRPSPARGARVVFDDVTFRYSDEGDPALSHVSFAAEPGQTLAIVGPTGSGKTTVVKLIERFFDVTAGSVSVDGVDVRAMPQADLRAQFGYVPQKAFLFEGTVASNIAYGGGAGGEAVSEDVIRGALSVACALDFVEAREGGLASPISQGGANVSGGQRQRLCIARALARKPRAYLFDDCFSALDYATDAKVRAALPGWTEGSTVILVAQRISTVLSADRIVVLDEGRVAGVGTHRELMETCPEYREIALSQLSEEELSGECVEGGAR</sequence>
<dbReference type="InterPro" id="IPR003593">
    <property type="entry name" value="AAA+_ATPase"/>
</dbReference>
<keyword evidence="3" id="KW-0547">Nucleotide-binding</keyword>
<dbReference type="Pfam" id="PF00005">
    <property type="entry name" value="ABC_tran"/>
    <property type="match status" value="1"/>
</dbReference>
<dbReference type="Pfam" id="PF00664">
    <property type="entry name" value="ABC_membrane"/>
    <property type="match status" value="1"/>
</dbReference>
<feature type="transmembrane region" description="Helical" evidence="8">
    <location>
        <begin position="255"/>
        <end position="277"/>
    </location>
</feature>
<evidence type="ECO:0000256" key="1">
    <source>
        <dbReference type="ARBA" id="ARBA00004651"/>
    </source>
</evidence>
<name>A0ABU6J038_9ACTN</name>
<dbReference type="SUPFAM" id="SSF52540">
    <property type="entry name" value="P-loop containing nucleoside triphosphate hydrolases"/>
    <property type="match status" value="1"/>
</dbReference>
<reference evidence="11 12" key="1">
    <citation type="submission" date="2024-01" db="EMBL/GenBank/DDBJ databases">
        <title>novel species in genus Adlercreutzia.</title>
        <authorList>
            <person name="Liu X."/>
        </authorList>
    </citation>
    <scope>NUCLEOTIDE SEQUENCE [LARGE SCALE GENOMIC DNA]</scope>
    <source>
        <strain evidence="11 12">R22</strain>
    </source>
</reference>
<keyword evidence="4 11" id="KW-0067">ATP-binding</keyword>